<reference evidence="2" key="1">
    <citation type="journal article" date="2015" name="Proc. Natl. Acad. Sci. U.S.A.">
        <title>Genome sequencing of adzuki bean (Vigna angularis) provides insight into high starch and low fat accumulation and domestication.</title>
        <authorList>
            <person name="Yang K."/>
            <person name="Tian Z."/>
            <person name="Chen C."/>
            <person name="Luo L."/>
            <person name="Zhao B."/>
            <person name="Wang Z."/>
            <person name="Yu L."/>
            <person name="Li Y."/>
            <person name="Sun Y."/>
            <person name="Li W."/>
            <person name="Chen Y."/>
            <person name="Li Y."/>
            <person name="Zhang Y."/>
            <person name="Ai D."/>
            <person name="Zhao J."/>
            <person name="Shang C."/>
            <person name="Ma Y."/>
            <person name="Wu B."/>
            <person name="Wang M."/>
            <person name="Gao L."/>
            <person name="Sun D."/>
            <person name="Zhang P."/>
            <person name="Guo F."/>
            <person name="Wang W."/>
            <person name="Li Y."/>
            <person name="Wang J."/>
            <person name="Varshney R.K."/>
            <person name="Wang J."/>
            <person name="Ling H.Q."/>
            <person name="Wan P."/>
        </authorList>
    </citation>
    <scope>NUCLEOTIDE SEQUENCE</scope>
    <source>
        <strain evidence="2">cv. Jingnong 6</strain>
    </source>
</reference>
<gene>
    <name evidence="1" type="ORF">LR48_Vigan02g088400</name>
</gene>
<proteinExistence type="predicted"/>
<evidence type="ECO:0000313" key="1">
    <source>
        <dbReference type="EMBL" id="KOM34734.1"/>
    </source>
</evidence>
<evidence type="ECO:0000313" key="2">
    <source>
        <dbReference type="Proteomes" id="UP000053144"/>
    </source>
</evidence>
<dbReference type="Gramene" id="KOM34734">
    <property type="protein sequence ID" value="KOM34734"/>
    <property type="gene ID" value="LR48_Vigan02g088400"/>
</dbReference>
<dbReference type="EMBL" id="CM003372">
    <property type="protein sequence ID" value="KOM34734.1"/>
    <property type="molecule type" value="Genomic_DNA"/>
</dbReference>
<sequence>MRKPKRDVCHLPQTTVPIVLQNSLYIGKLKREKNERKEGKNQRNQTLEASRITVSETHLYPFSLTASRLLNPWIHLSFPPIQAPLRLTCPKLSSLFW</sequence>
<name>A0A0L9TX22_PHAAN</name>
<dbReference type="AlphaFoldDB" id="A0A0L9TX22"/>
<organism evidence="1 2">
    <name type="scientific">Phaseolus angularis</name>
    <name type="common">Azuki bean</name>
    <name type="synonym">Vigna angularis</name>
    <dbReference type="NCBI Taxonomy" id="3914"/>
    <lineage>
        <taxon>Eukaryota</taxon>
        <taxon>Viridiplantae</taxon>
        <taxon>Streptophyta</taxon>
        <taxon>Embryophyta</taxon>
        <taxon>Tracheophyta</taxon>
        <taxon>Spermatophyta</taxon>
        <taxon>Magnoliopsida</taxon>
        <taxon>eudicotyledons</taxon>
        <taxon>Gunneridae</taxon>
        <taxon>Pentapetalae</taxon>
        <taxon>rosids</taxon>
        <taxon>fabids</taxon>
        <taxon>Fabales</taxon>
        <taxon>Fabaceae</taxon>
        <taxon>Papilionoideae</taxon>
        <taxon>50 kb inversion clade</taxon>
        <taxon>NPAAA clade</taxon>
        <taxon>indigoferoid/millettioid clade</taxon>
        <taxon>Phaseoleae</taxon>
        <taxon>Vigna</taxon>
    </lineage>
</organism>
<protein>
    <submittedName>
        <fullName evidence="1">Uncharacterized protein</fullName>
    </submittedName>
</protein>
<accession>A0A0L9TX22</accession>
<dbReference type="Proteomes" id="UP000053144">
    <property type="component" value="Chromosome 2"/>
</dbReference>